<reference evidence="2 3" key="1">
    <citation type="submission" date="2014-04" db="EMBL/GenBank/DDBJ databases">
        <authorList>
            <consortium name="DOE Joint Genome Institute"/>
            <person name="Kuo A."/>
            <person name="Kohler A."/>
            <person name="Jargeat P."/>
            <person name="Nagy L.G."/>
            <person name="Floudas D."/>
            <person name="Copeland A."/>
            <person name="Barry K.W."/>
            <person name="Cichocki N."/>
            <person name="Veneault-Fourrey C."/>
            <person name="LaButti K."/>
            <person name="Lindquist E.A."/>
            <person name="Lipzen A."/>
            <person name="Lundell T."/>
            <person name="Morin E."/>
            <person name="Murat C."/>
            <person name="Sun H."/>
            <person name="Tunlid A."/>
            <person name="Henrissat B."/>
            <person name="Grigoriev I.V."/>
            <person name="Hibbett D.S."/>
            <person name="Martin F."/>
            <person name="Nordberg H.P."/>
            <person name="Cantor M.N."/>
            <person name="Hua S.X."/>
        </authorList>
    </citation>
    <scope>NUCLEOTIDE SEQUENCE [LARGE SCALE GENOMIC DNA]</scope>
    <source>
        <strain evidence="2 3">Ve08.2h10</strain>
    </source>
</reference>
<feature type="compositionally biased region" description="Basic residues" evidence="1">
    <location>
        <begin position="1"/>
        <end position="12"/>
    </location>
</feature>
<organism evidence="2 3">
    <name type="scientific">Paxillus rubicundulus Ve08.2h10</name>
    <dbReference type="NCBI Taxonomy" id="930991"/>
    <lineage>
        <taxon>Eukaryota</taxon>
        <taxon>Fungi</taxon>
        <taxon>Dikarya</taxon>
        <taxon>Basidiomycota</taxon>
        <taxon>Agaricomycotina</taxon>
        <taxon>Agaricomycetes</taxon>
        <taxon>Agaricomycetidae</taxon>
        <taxon>Boletales</taxon>
        <taxon>Paxilineae</taxon>
        <taxon>Paxillaceae</taxon>
        <taxon>Paxillus</taxon>
    </lineage>
</organism>
<feature type="region of interest" description="Disordered" evidence="1">
    <location>
        <begin position="1"/>
        <end position="21"/>
    </location>
</feature>
<gene>
    <name evidence="2" type="ORF">PAXRUDRAFT_827940</name>
</gene>
<protein>
    <submittedName>
        <fullName evidence="2">Uncharacterized protein</fullName>
    </submittedName>
</protein>
<sequence length="111" mass="12035">MDPKNRLSRQHSPKPAVPAKHAKGGEQLITLGGCTALLYYQAFTKFEPFDRDLAQVGDAQLLCARMEHGNRKAKVLSMSSRCSCTSVMGGPGGGFWCDVMYVLASISVGRE</sequence>
<evidence type="ECO:0000313" key="2">
    <source>
        <dbReference type="EMBL" id="KIK94501.1"/>
    </source>
</evidence>
<keyword evidence="3" id="KW-1185">Reference proteome</keyword>
<dbReference type="Proteomes" id="UP000054538">
    <property type="component" value="Unassembled WGS sequence"/>
</dbReference>
<proteinExistence type="predicted"/>
<dbReference type="HOGENOM" id="CLU_2159206_0_0_1"/>
<evidence type="ECO:0000256" key="1">
    <source>
        <dbReference type="SAM" id="MobiDB-lite"/>
    </source>
</evidence>
<reference evidence="3" key="2">
    <citation type="submission" date="2015-01" db="EMBL/GenBank/DDBJ databases">
        <title>Evolutionary Origins and Diversification of the Mycorrhizal Mutualists.</title>
        <authorList>
            <consortium name="DOE Joint Genome Institute"/>
            <consortium name="Mycorrhizal Genomics Consortium"/>
            <person name="Kohler A."/>
            <person name="Kuo A."/>
            <person name="Nagy L.G."/>
            <person name="Floudas D."/>
            <person name="Copeland A."/>
            <person name="Barry K.W."/>
            <person name="Cichocki N."/>
            <person name="Veneault-Fourrey C."/>
            <person name="LaButti K."/>
            <person name="Lindquist E.A."/>
            <person name="Lipzen A."/>
            <person name="Lundell T."/>
            <person name="Morin E."/>
            <person name="Murat C."/>
            <person name="Riley R."/>
            <person name="Ohm R."/>
            <person name="Sun H."/>
            <person name="Tunlid A."/>
            <person name="Henrissat B."/>
            <person name="Grigoriev I.V."/>
            <person name="Hibbett D.S."/>
            <person name="Martin F."/>
        </authorList>
    </citation>
    <scope>NUCLEOTIDE SEQUENCE [LARGE SCALE GENOMIC DNA]</scope>
    <source>
        <strain evidence="3">Ve08.2h10</strain>
    </source>
</reference>
<dbReference type="EMBL" id="KN825102">
    <property type="protein sequence ID" value="KIK94501.1"/>
    <property type="molecule type" value="Genomic_DNA"/>
</dbReference>
<evidence type="ECO:0000313" key="3">
    <source>
        <dbReference type="Proteomes" id="UP000054538"/>
    </source>
</evidence>
<name>A0A0D0DWZ9_9AGAM</name>
<dbReference type="InParanoid" id="A0A0D0DWZ9"/>
<accession>A0A0D0DWZ9</accession>
<dbReference type="AlphaFoldDB" id="A0A0D0DWZ9"/>